<dbReference type="Pfam" id="PF00034">
    <property type="entry name" value="Cytochrom_C"/>
    <property type="match status" value="1"/>
</dbReference>
<dbReference type="InterPro" id="IPR009056">
    <property type="entry name" value="Cyt_c-like_dom"/>
</dbReference>
<dbReference type="SUPFAM" id="SSF46626">
    <property type="entry name" value="Cytochrome c"/>
    <property type="match status" value="1"/>
</dbReference>
<feature type="signal peptide" evidence="6">
    <location>
        <begin position="1"/>
        <end position="29"/>
    </location>
</feature>
<feature type="transmembrane region" description="Helical" evidence="5">
    <location>
        <begin position="189"/>
        <end position="206"/>
    </location>
</feature>
<dbReference type="RefSeq" id="WP_092723441.1">
    <property type="nucleotide sequence ID" value="NZ_FNNO01000005.1"/>
</dbReference>
<dbReference type="InterPro" id="IPR036909">
    <property type="entry name" value="Cyt_c-like_dom_sf"/>
</dbReference>
<evidence type="ECO:0000313" key="9">
    <source>
        <dbReference type="Proteomes" id="UP000198711"/>
    </source>
</evidence>
<dbReference type="SUPFAM" id="SSF48695">
    <property type="entry name" value="Multiheme cytochromes"/>
    <property type="match status" value="1"/>
</dbReference>
<name>A0A8X8IEZ9_9BACT</name>
<keyword evidence="5" id="KW-1133">Transmembrane helix</keyword>
<keyword evidence="5" id="KW-0812">Transmembrane</keyword>
<evidence type="ECO:0000256" key="4">
    <source>
        <dbReference type="PROSITE-ProRule" id="PRU00433"/>
    </source>
</evidence>
<keyword evidence="2 4" id="KW-0479">Metal-binding</keyword>
<dbReference type="PANTHER" id="PTHR39425:SF1">
    <property type="entry name" value="CYTOCHROME C7-LIKE DOMAIN-CONTAINING PROTEIN"/>
    <property type="match status" value="1"/>
</dbReference>
<dbReference type="AlphaFoldDB" id="A0A8X8IEZ9"/>
<evidence type="ECO:0000256" key="2">
    <source>
        <dbReference type="ARBA" id="ARBA00022723"/>
    </source>
</evidence>
<accession>A0A8X8IEZ9</accession>
<sequence length="416" mass="45816">MISLSRIAKTSFLSAVLLMGLSLVNPASAQDGKTVFNTNCASCHAVNKKLTGPALAGVEDRWSDRKKIHAWVHNPAGFAKTDAYAANLMKEYSPTVMTGFPNLSEKEIDAVLDYIKTVPAAGAAGAANPAADAKTSEGDNSLLFGVLTLILAVVALILLQVNSNLKKLADKHEGHDTAEPIPFWKNKSYIAMLTVILFVIGGYFVSKGAMALGRSKDYQPEQPIFYSHKVHAGINQINCQYCHTGVYQGKQATIPSVNICMNCHKAINEYKGEKIFNEAGDEVNGTAEIQKLYKYAGYESGKPWDETKAKPIEWVRIHNLPDHVYFNHSQHVKAGQVACQTCHGEITKMSEVKQFADLSMGWCINCHRETQVQFKDNGFYSIYEKYHQDLKSGKIDSAKGITVEKIGGTECQKCHY</sequence>
<dbReference type="PROSITE" id="PS51007">
    <property type="entry name" value="CYTC"/>
    <property type="match status" value="1"/>
</dbReference>
<dbReference type="Gene3D" id="3.90.10.10">
    <property type="entry name" value="Cytochrome C3"/>
    <property type="match status" value="2"/>
</dbReference>
<evidence type="ECO:0000313" key="8">
    <source>
        <dbReference type="EMBL" id="SDW75914.1"/>
    </source>
</evidence>
<feature type="chain" id="PRO_5036490697" evidence="6">
    <location>
        <begin position="30"/>
        <end position="416"/>
    </location>
</feature>
<reference evidence="8 9" key="1">
    <citation type="submission" date="2016-10" db="EMBL/GenBank/DDBJ databases">
        <authorList>
            <person name="Varghese N."/>
            <person name="Submissions S."/>
        </authorList>
    </citation>
    <scope>NUCLEOTIDE SEQUENCE [LARGE SCALE GENOMIC DNA]</scope>
    <source>
        <strain evidence="8 9">DSM 25353</strain>
    </source>
</reference>
<evidence type="ECO:0000256" key="6">
    <source>
        <dbReference type="SAM" id="SignalP"/>
    </source>
</evidence>
<feature type="domain" description="Cytochrome c" evidence="7">
    <location>
        <begin position="27"/>
        <end position="119"/>
    </location>
</feature>
<evidence type="ECO:0000256" key="1">
    <source>
        <dbReference type="ARBA" id="ARBA00022617"/>
    </source>
</evidence>
<dbReference type="InterPro" id="IPR036280">
    <property type="entry name" value="Multihaem_cyt_sf"/>
</dbReference>
<dbReference type="EMBL" id="FNNO01000005">
    <property type="protein sequence ID" value="SDW75914.1"/>
    <property type="molecule type" value="Genomic_DNA"/>
</dbReference>
<dbReference type="GO" id="GO:0046872">
    <property type="term" value="F:metal ion binding"/>
    <property type="evidence" value="ECO:0007669"/>
    <property type="project" value="UniProtKB-KW"/>
</dbReference>
<dbReference type="GO" id="GO:0009055">
    <property type="term" value="F:electron transfer activity"/>
    <property type="evidence" value="ECO:0007669"/>
    <property type="project" value="InterPro"/>
</dbReference>
<dbReference type="PANTHER" id="PTHR39425">
    <property type="entry name" value="LIPOPROTEIN CYTOCHROME C"/>
    <property type="match status" value="1"/>
</dbReference>
<dbReference type="Gene3D" id="1.10.760.10">
    <property type="entry name" value="Cytochrome c-like domain"/>
    <property type="match status" value="1"/>
</dbReference>
<gene>
    <name evidence="8" type="ORF">SAMN05444410_105187</name>
</gene>
<dbReference type="CDD" id="cd08168">
    <property type="entry name" value="Cytochrom_C3"/>
    <property type="match status" value="2"/>
</dbReference>
<evidence type="ECO:0000256" key="5">
    <source>
        <dbReference type="SAM" id="Phobius"/>
    </source>
</evidence>
<proteinExistence type="predicted"/>
<comment type="caution">
    <text evidence="8">The sequence shown here is derived from an EMBL/GenBank/DDBJ whole genome shotgun (WGS) entry which is preliminary data.</text>
</comment>
<evidence type="ECO:0000259" key="7">
    <source>
        <dbReference type="PROSITE" id="PS51007"/>
    </source>
</evidence>
<dbReference type="GO" id="GO:0020037">
    <property type="term" value="F:heme binding"/>
    <property type="evidence" value="ECO:0007669"/>
    <property type="project" value="InterPro"/>
</dbReference>
<keyword evidence="5" id="KW-0472">Membrane</keyword>
<keyword evidence="6" id="KW-0732">Signal</keyword>
<feature type="transmembrane region" description="Helical" evidence="5">
    <location>
        <begin position="142"/>
        <end position="161"/>
    </location>
</feature>
<organism evidence="8 9">
    <name type="scientific">Hydrobacter penzbergensis</name>
    <dbReference type="NCBI Taxonomy" id="1235997"/>
    <lineage>
        <taxon>Bacteria</taxon>
        <taxon>Pseudomonadati</taxon>
        <taxon>Bacteroidota</taxon>
        <taxon>Chitinophagia</taxon>
        <taxon>Chitinophagales</taxon>
        <taxon>Chitinophagaceae</taxon>
        <taxon>Hydrobacter</taxon>
    </lineage>
</organism>
<keyword evidence="3 4" id="KW-0408">Iron</keyword>
<dbReference type="Proteomes" id="UP000198711">
    <property type="component" value="Unassembled WGS sequence"/>
</dbReference>
<protein>
    <submittedName>
        <fullName evidence="8">Quinol:cytochrome c oxidoreductase pentaheme cytochrome subunit</fullName>
    </submittedName>
</protein>
<keyword evidence="1 4" id="KW-0349">Heme</keyword>
<evidence type="ECO:0000256" key="3">
    <source>
        <dbReference type="ARBA" id="ARBA00023004"/>
    </source>
</evidence>
<keyword evidence="9" id="KW-1185">Reference proteome</keyword>